<accession>A0A9W8CJK3</accession>
<dbReference type="PANTHER" id="PTHR15688:SF1">
    <property type="entry name" value="KINETOCHORE-ASSOCIATED PROTEIN 1"/>
    <property type="match status" value="1"/>
</dbReference>
<keyword evidence="8" id="KW-1185">Reference proteome</keyword>
<dbReference type="Pfam" id="PF10493">
    <property type="entry name" value="Rod_C"/>
    <property type="match status" value="1"/>
</dbReference>
<dbReference type="GO" id="GO:0005828">
    <property type="term" value="C:kinetochore microtubule"/>
    <property type="evidence" value="ECO:0007669"/>
    <property type="project" value="TreeGrafter"/>
</dbReference>
<dbReference type="InterPro" id="IPR055405">
    <property type="entry name" value="ARM_KNTC1_3rd"/>
</dbReference>
<dbReference type="SUPFAM" id="SSF50978">
    <property type="entry name" value="WD40 repeat-like"/>
    <property type="match status" value="1"/>
</dbReference>
<dbReference type="GO" id="GO:0031267">
    <property type="term" value="F:small GTPase binding"/>
    <property type="evidence" value="ECO:0007669"/>
    <property type="project" value="TreeGrafter"/>
</dbReference>
<feature type="domain" description="KNTC1 third ARM-repeats" evidence="4">
    <location>
        <begin position="1593"/>
        <end position="1785"/>
    </location>
</feature>
<dbReference type="EMBL" id="JANBOH010000053">
    <property type="protein sequence ID" value="KAJ1646661.1"/>
    <property type="molecule type" value="Genomic_DNA"/>
</dbReference>
<dbReference type="InterPro" id="IPR019527">
    <property type="entry name" value="RZZ-complex_KNTC1/ROD_C"/>
</dbReference>
<evidence type="ECO:0000259" key="4">
    <source>
        <dbReference type="Pfam" id="PF24515"/>
    </source>
</evidence>
<dbReference type="GO" id="GO:0005737">
    <property type="term" value="C:cytoplasm"/>
    <property type="evidence" value="ECO:0007669"/>
    <property type="project" value="TreeGrafter"/>
</dbReference>
<evidence type="ECO:0000259" key="5">
    <source>
        <dbReference type="Pfam" id="PF24516"/>
    </source>
</evidence>
<evidence type="ECO:0000313" key="7">
    <source>
        <dbReference type="EMBL" id="KAJ1646661.1"/>
    </source>
</evidence>
<dbReference type="GO" id="GO:0007094">
    <property type="term" value="P:mitotic spindle assembly checkpoint signaling"/>
    <property type="evidence" value="ECO:0007669"/>
    <property type="project" value="TreeGrafter"/>
</dbReference>
<gene>
    <name evidence="7" type="ORF">LPJ64_001887</name>
</gene>
<name>A0A9W8CJK3_9FUNG</name>
<evidence type="ECO:0008006" key="9">
    <source>
        <dbReference type="Google" id="ProtNLM"/>
    </source>
</evidence>
<dbReference type="GO" id="GO:1903394">
    <property type="term" value="P:protein localization to kinetochore involved in kinetochore assembly"/>
    <property type="evidence" value="ECO:0007669"/>
    <property type="project" value="TreeGrafter"/>
</dbReference>
<feature type="region of interest" description="Disordered" evidence="1">
    <location>
        <begin position="1147"/>
        <end position="1169"/>
    </location>
</feature>
<dbReference type="GO" id="GO:0000070">
    <property type="term" value="P:mitotic sister chromatid segregation"/>
    <property type="evidence" value="ECO:0007669"/>
    <property type="project" value="TreeGrafter"/>
</dbReference>
<dbReference type="Pfam" id="PF24520">
    <property type="entry name" value="ARM_KNTC1_1st"/>
    <property type="match status" value="1"/>
</dbReference>
<feature type="domain" description="RZZ complex subunit KNTC1/ROD C-terminal" evidence="2">
    <location>
        <begin position="1869"/>
        <end position="2410"/>
    </location>
</feature>
<sequence length="2622" mass="287693">MVGEETADSPQKRRKVDIEANKDSNTTKGSNNSSASIIDEWRVEINCDIDETLQIKRIEPVHGQASSGPNNNLLDSYTLETVITGTRIGSKGSSSSKVFRQESNGIDKPGSDLDSCVASVAGQYIAVTKDKAIHILSADKACIEAVIRHDFLVVSTALSKGALFVAFGDSEGALFIVHVGSRRVVFSQPMGAELRALRFSEINSRSHESKEELVLVAGSQLVRFAGISLRALSQAIGSSDMAMAGQIRSEIAVESVALSDKSGISLHGNGVSSVAVIPARGSTQAVVAGSGTASLSSWICTANKDSCNTGSRLCLSDAVSAECAGSEYIHAQASADGRYVLALSRSGMLDVYERLTLTRIFRYSEVPVIDFGIVTARASHLRVAVIVNEIEAEVDDEDDDSAQLLIIDLPSGSAIYSMDVARGTRLARGFNGSVVFVETQPNSFFIRRLSEALPLERLAHFLRGKRFAEAESFARAHGIPETEVCRQRVASLVDSRCLVDPIQTIDLLANIDDEDFVVDSCLQLYTRTLSETQQLLRYARSIAKAKSHLATIEESLLRLGTWQAVGSHPFSAAEWHSFRKSDLATCTRAFLARGDVARVALLWRRHALDEKLRSDLAGALQTFPSRGDVVSLAQWLKCEALPSLRTAQQHSDVDSWLEQRARALEAIPGRLTDALLLASLAAEKVIKYESSQAGNALLLSTPQQFIAAREQNRDVRKGPTSGAAFLHTQLLDLARLQQQHALSLTLDSYAQLSFSDISRLFLDRVAAPELLSDAYKTHFLPYAQLHRLDHAQIARQYCIDCMNTRKHWEPRVLQLLRCLGSECTGTGTDTSMPMPLTTARIGALRAYADIALEAMRRSAVPWSTPMDAAMESALQLLKLYSDSDPEIARLHLDAAEHVRLMRLKRMLMSYGLGDFHISNTRMALPLLQCLVRRADEDVMSDTLQLVDAYHHLSRPAAYVLRLQALCEMGHPEATADLVRFIDSVEHSNSNSNTSEAQSSIDRYVPMEVVRRALCWIREVLDSMTFAEDASREQFRLHVSAAMAMIGALESLTHRYAGFSSKFASSSRSDSMDGPACRISSSELERLQSFVSSESSVITVVWQLLIDGGVMVSPGELDQASTRAQILSDFIDQQWLCTLTGLSAIDSKGKARNEGQRKDKGKGKGNAEGHINTSIASKETLPLPPIPARIRTLATMLRFTSAELGQSIVLRCLDSQLYTMALDMCHQLVEALNPVDALSFVDELRLQGEWPAALRAMAACERRIGSLLISLNAGGLQSQVQGVLIRRLSLLCQAAASKCASHAYLTDILDSYGCWDLAQCIFDQTTDGDFALLTKGPDVSQKSFSTFSGKTDSIRKPTDSVSSSNSGSSSSYVRNVAGPSIADSSRSRDSDVYMECRDESSLDSHEGTLSSWLNPLFANIYVERGLVLDTKQTMYMVYRLIIALRRLSSAKSFDFANNGHYKKQQVSGKAAQVAFIDGNPGDCDQENEHNQGNLSYEELRSSAIYRCSELVAHLVQNRHWVLAVQSLELAVSQLSISAFATEHTEHTEQSDDESMTQLQERLISGGVGQNEISLMLGNSNDSSAVADIQALISKSLVRSLQQQRGLDTVFIFSAMLMSPPMRAYQYLSTAMSHAGLLPARVIDLANIGAACSLFWQQQALLDRCRSVAAAARWGEQLQLLELKFDIAQLNDPKPELLFPLVRPMLIKTGMDIATVLEFAEAFKLDETSVILEYIALCCSAPHVEGYQARVLGVADEIANTKLLERTFVDCLENAISAYDYERLQFVAQRLQDLRPQDAEISKYSAVLDVLSSYDRQSSPTYDELIFEWTRTRAAANSQIISASDKKDSKDGSDKSMDTDPTLSELLAEYPMASKRLPFHSLVNSAPWSTLLPELSADTIDSLLPLASALDLNEDDFYMNLIDSMLKKWKASNATSGSGIAAAAAASASASAGAALELAMSKTATHFNSVQQLIRCFKDPEAAISTIKHVADEFPCGPDRIAALKMGIKLLYKWGQFIKRMAEPERSQMMTKAEAIYAHFEKSHTDATVEIELRCNGLDKHLPLFIEAQGTESTIRALAAVFEDECDKSDITSLLKMDEIDEATGSSVSKGKLHEILRGLAKIYDISLESLMQKLLEGYLETPVDLAQVSCALQLPSAGYQISLRQSDSKEALLHRRIICILRAYPASDSVRSLLGFAYAPKGGISCLCRARALEVLFFLASDEDIAQMQQPDDVHKYFQALLYMADFEYVGIPQSTADFLDCQKAALARSIWVDYHEDPKAVQLVCNMCLDFGVDDCNLILQILPRLLAAGLYRYTVGVLDTISSMTCYSAHIKELPDLWSRAISGLLVQIASTSKQRSRDGEKQGWIETVLAALGSCLRSAFLPDIDTARVVKALFKEHLVACTAQICSAKAAAAQQLACIAFDVLPFSQAAEDALVDHLNAMSASDMHCLIMQLLDFAECALNIASPSIFVDWTASCSLSLVFDMVDEMGTHEQVLLNPPLGRAVHAFVHNRIRHDKLQIAVQACLNKGKSQLAMQLVSRYYQTRTVDMLVEDARRAGINTEAMEMSLLPDTTGDYTTGAFALDTPTTETQEVSRSARKFVRGLSEQSLLDIYLNSRTTAA</sequence>
<dbReference type="InterPro" id="IPR055404">
    <property type="entry name" value="ARM_KNTC1_2nd"/>
</dbReference>
<dbReference type="Proteomes" id="UP001145021">
    <property type="component" value="Unassembled WGS sequence"/>
</dbReference>
<organism evidence="7 8">
    <name type="scientific">Coemansia asiatica</name>
    <dbReference type="NCBI Taxonomy" id="1052880"/>
    <lineage>
        <taxon>Eukaryota</taxon>
        <taxon>Fungi</taxon>
        <taxon>Fungi incertae sedis</taxon>
        <taxon>Zoopagomycota</taxon>
        <taxon>Kickxellomycotina</taxon>
        <taxon>Kickxellomycetes</taxon>
        <taxon>Kickxellales</taxon>
        <taxon>Kickxellaceae</taxon>
        <taxon>Coemansia</taxon>
    </lineage>
</organism>
<feature type="domain" description="KNTC1 N-terminal" evidence="3">
    <location>
        <begin position="116"/>
        <end position="428"/>
    </location>
</feature>
<protein>
    <recommendedName>
        <fullName evidence="9">RZZ complex subunit KNTC1/ROD C-terminal domain-containing protein</fullName>
    </recommendedName>
</protein>
<evidence type="ECO:0000259" key="6">
    <source>
        <dbReference type="Pfam" id="PF24520"/>
    </source>
</evidence>
<feature type="region of interest" description="Disordered" evidence="1">
    <location>
        <begin position="1"/>
        <end position="33"/>
    </location>
</feature>
<evidence type="ECO:0000259" key="3">
    <source>
        <dbReference type="Pfam" id="PF24506"/>
    </source>
</evidence>
<dbReference type="InterPro" id="IPR052802">
    <property type="entry name" value="KNTC1"/>
</dbReference>
<feature type="compositionally biased region" description="Polar residues" evidence="1">
    <location>
        <begin position="23"/>
        <end position="33"/>
    </location>
</feature>
<dbReference type="PANTHER" id="PTHR15688">
    <property type="entry name" value="KINETOCHORE-ASSOCIATED PROTEIN 1"/>
    <property type="match status" value="1"/>
</dbReference>
<dbReference type="GO" id="GO:1990423">
    <property type="term" value="C:RZZ complex"/>
    <property type="evidence" value="ECO:0007669"/>
    <property type="project" value="TreeGrafter"/>
</dbReference>
<feature type="domain" description="KNTC1 first ARM-repeats" evidence="6">
    <location>
        <begin position="461"/>
        <end position="665"/>
    </location>
</feature>
<evidence type="ECO:0000259" key="2">
    <source>
        <dbReference type="Pfam" id="PF10493"/>
    </source>
</evidence>
<evidence type="ECO:0000256" key="1">
    <source>
        <dbReference type="SAM" id="MobiDB-lite"/>
    </source>
</evidence>
<feature type="region of interest" description="Disordered" evidence="1">
    <location>
        <begin position="1342"/>
        <end position="1390"/>
    </location>
</feature>
<feature type="compositionally biased region" description="Basic and acidic residues" evidence="1">
    <location>
        <begin position="1147"/>
        <end position="1157"/>
    </location>
</feature>
<feature type="region of interest" description="Disordered" evidence="1">
    <location>
        <begin position="1838"/>
        <end position="1858"/>
    </location>
</feature>
<feature type="compositionally biased region" description="Low complexity" evidence="1">
    <location>
        <begin position="1359"/>
        <end position="1370"/>
    </location>
</feature>
<dbReference type="Pfam" id="PF24515">
    <property type="entry name" value="ARM_KNTC1_3rd"/>
    <property type="match status" value="1"/>
</dbReference>
<proteinExistence type="predicted"/>
<feature type="domain" description="KNTC1 second ARM-repeats" evidence="5">
    <location>
        <begin position="848"/>
        <end position="978"/>
    </location>
</feature>
<dbReference type="InterPro" id="IPR036322">
    <property type="entry name" value="WD40_repeat_dom_sf"/>
</dbReference>
<dbReference type="Pfam" id="PF24516">
    <property type="entry name" value="ARM_KNTC1_2nd"/>
    <property type="match status" value="1"/>
</dbReference>
<comment type="caution">
    <text evidence="7">The sequence shown here is derived from an EMBL/GenBank/DDBJ whole genome shotgun (WGS) entry which is preliminary data.</text>
</comment>
<evidence type="ECO:0000313" key="8">
    <source>
        <dbReference type="Proteomes" id="UP001145021"/>
    </source>
</evidence>
<dbReference type="Pfam" id="PF24506">
    <property type="entry name" value="KNTC1_N"/>
    <property type="match status" value="1"/>
</dbReference>
<dbReference type="InterPro" id="IPR055403">
    <property type="entry name" value="ARM_KNTC1_1st"/>
</dbReference>
<reference evidence="7" key="1">
    <citation type="submission" date="2022-07" db="EMBL/GenBank/DDBJ databases">
        <title>Phylogenomic reconstructions and comparative analyses of Kickxellomycotina fungi.</title>
        <authorList>
            <person name="Reynolds N.K."/>
            <person name="Stajich J.E."/>
            <person name="Barry K."/>
            <person name="Grigoriev I.V."/>
            <person name="Crous P."/>
            <person name="Smith M.E."/>
        </authorList>
    </citation>
    <scope>NUCLEOTIDE SEQUENCE</scope>
    <source>
        <strain evidence="7">NBRC 105413</strain>
    </source>
</reference>
<feature type="compositionally biased region" description="Basic and acidic residues" evidence="1">
    <location>
        <begin position="1842"/>
        <end position="1856"/>
    </location>
</feature>
<dbReference type="InterPro" id="IPR055402">
    <property type="entry name" value="KNTC1_N"/>
</dbReference>